<dbReference type="PANTHER" id="PTHR19422">
    <property type="entry name" value="GAG RETROVIRAL POLYPROTEIN"/>
    <property type="match status" value="1"/>
</dbReference>
<evidence type="ECO:0000313" key="6">
    <source>
        <dbReference type="RefSeq" id="XP_070634430.1"/>
    </source>
</evidence>
<accession>A0ABM4RFV6</accession>
<dbReference type="InterPro" id="IPR051592">
    <property type="entry name" value="HERV-K_Pro_peptidase_A2"/>
</dbReference>
<dbReference type="InterPro" id="IPR021109">
    <property type="entry name" value="Peptidase_aspartic_dom_sf"/>
</dbReference>
<evidence type="ECO:0000256" key="1">
    <source>
        <dbReference type="ARBA" id="ARBA00022670"/>
    </source>
</evidence>
<dbReference type="PANTHER" id="PTHR19422:SF123">
    <property type="entry name" value="RT1 CLASS I, LOCUS CE15"/>
    <property type="match status" value="1"/>
</dbReference>
<dbReference type="SUPFAM" id="SSF51283">
    <property type="entry name" value="dUTPase-like"/>
    <property type="match status" value="1"/>
</dbReference>
<dbReference type="GeneID" id="139179051"/>
<evidence type="ECO:0000256" key="3">
    <source>
        <dbReference type="ARBA" id="ARBA00022801"/>
    </source>
</evidence>
<organism evidence="5 6">
    <name type="scientific">Bos indicus</name>
    <name type="common">Zebu</name>
    <dbReference type="NCBI Taxonomy" id="9915"/>
    <lineage>
        <taxon>Eukaryota</taxon>
        <taxon>Metazoa</taxon>
        <taxon>Chordata</taxon>
        <taxon>Craniata</taxon>
        <taxon>Vertebrata</taxon>
        <taxon>Euteleostomi</taxon>
        <taxon>Mammalia</taxon>
        <taxon>Eutheria</taxon>
        <taxon>Laurasiatheria</taxon>
        <taxon>Artiodactyla</taxon>
        <taxon>Ruminantia</taxon>
        <taxon>Pecora</taxon>
        <taxon>Bovidae</taxon>
        <taxon>Bovinae</taxon>
        <taxon>Bos</taxon>
    </lineage>
</organism>
<reference evidence="6" key="1">
    <citation type="submission" date="2025-08" db="UniProtKB">
        <authorList>
            <consortium name="RefSeq"/>
        </authorList>
    </citation>
    <scope>IDENTIFICATION</scope>
    <source>
        <tissue evidence="6">Blood</tissue>
    </source>
</reference>
<evidence type="ECO:0000313" key="5">
    <source>
        <dbReference type="Proteomes" id="UP001652663"/>
    </source>
</evidence>
<name>A0ABM4RFV6_BOSIN</name>
<feature type="domain" description="Peptidase A2" evidence="4">
    <location>
        <begin position="63"/>
        <end position="138"/>
    </location>
</feature>
<dbReference type="InterPro" id="IPR018061">
    <property type="entry name" value="Retropepsins"/>
</dbReference>
<dbReference type="CDD" id="cd05482">
    <property type="entry name" value="HIV_retropepsin_like"/>
    <property type="match status" value="1"/>
</dbReference>
<proteinExistence type="predicted"/>
<keyword evidence="5" id="KW-1185">Reference proteome</keyword>
<keyword evidence="2" id="KW-0064">Aspartyl protease</keyword>
<dbReference type="Gene3D" id="2.70.40.10">
    <property type="match status" value="1"/>
</dbReference>
<keyword evidence="3" id="KW-0378">Hydrolase</keyword>
<dbReference type="InterPro" id="IPR036157">
    <property type="entry name" value="dUTPase-like_sf"/>
</dbReference>
<keyword evidence="1" id="KW-0645">Protease</keyword>
<dbReference type="PROSITE" id="PS00141">
    <property type="entry name" value="ASP_PROTEASE"/>
    <property type="match status" value="1"/>
</dbReference>
<dbReference type="Proteomes" id="UP001652663">
    <property type="component" value="Chromosome 23"/>
</dbReference>
<dbReference type="RefSeq" id="XP_070634430.1">
    <property type="nucleotide sequence ID" value="XM_070778329.1"/>
</dbReference>
<gene>
    <name evidence="6" type="primary">LOC139179051</name>
</gene>
<dbReference type="Pfam" id="PF00077">
    <property type="entry name" value="RVP"/>
    <property type="match status" value="1"/>
</dbReference>
<dbReference type="InterPro" id="IPR001969">
    <property type="entry name" value="Aspartic_peptidase_AS"/>
</dbReference>
<sequence length="183" mass="20217">MQIHQGQRIAQLLLLPYHTAIGHTATQSERQEKGFGSSDMVFWVTEITQERPMKTILVSGKAIVGLLDTGADVSCIAGKDWPSSWPTHTTENELVGLGRAPAVVKSAKMLDWRFEDACGTFQPYVVPSLPFTIWGRNMLSQMGMLFFSPDDKVTSQRLHIGYDSLKGLGKQQTGIIEPICPTP</sequence>
<dbReference type="SUPFAM" id="SSF50630">
    <property type="entry name" value="Acid proteases"/>
    <property type="match status" value="1"/>
</dbReference>
<dbReference type="Gene3D" id="2.40.70.10">
    <property type="entry name" value="Acid Proteases"/>
    <property type="match status" value="1"/>
</dbReference>
<dbReference type="InterPro" id="IPR001995">
    <property type="entry name" value="Peptidase_A2_cat"/>
</dbReference>
<evidence type="ECO:0000256" key="2">
    <source>
        <dbReference type="ARBA" id="ARBA00022750"/>
    </source>
</evidence>
<dbReference type="InterPro" id="IPR034170">
    <property type="entry name" value="Retropepsin-like_cat_dom"/>
</dbReference>
<dbReference type="PROSITE" id="PS50175">
    <property type="entry name" value="ASP_PROT_RETROV"/>
    <property type="match status" value="1"/>
</dbReference>
<protein>
    <submittedName>
        <fullName evidence="6">Endogenous retrovirus group K member 6 Pro protein-like</fullName>
    </submittedName>
</protein>
<evidence type="ECO:0000259" key="4">
    <source>
        <dbReference type="PROSITE" id="PS50175"/>
    </source>
</evidence>